<organism evidence="2 3">
    <name type="scientific">Haloarcula onubensis</name>
    <dbReference type="NCBI Taxonomy" id="2950539"/>
    <lineage>
        <taxon>Archaea</taxon>
        <taxon>Methanobacteriati</taxon>
        <taxon>Methanobacteriota</taxon>
        <taxon>Stenosarchaea group</taxon>
        <taxon>Halobacteria</taxon>
        <taxon>Halobacteriales</taxon>
        <taxon>Haloarculaceae</taxon>
        <taxon>Haloarcula</taxon>
    </lineage>
</organism>
<feature type="transmembrane region" description="Helical" evidence="1">
    <location>
        <begin position="18"/>
        <end position="38"/>
    </location>
</feature>
<evidence type="ECO:0000313" key="2">
    <source>
        <dbReference type="EMBL" id="MDS0280698.1"/>
    </source>
</evidence>
<comment type="caution">
    <text evidence="2">The sequence shown here is derived from an EMBL/GenBank/DDBJ whole genome shotgun (WGS) entry which is preliminary data.</text>
</comment>
<keyword evidence="1" id="KW-1133">Transmembrane helix</keyword>
<reference evidence="2 3" key="1">
    <citation type="submission" date="2022-06" db="EMBL/GenBank/DDBJ databases">
        <title>Halomicroarcula sp. a new haloarchaeum isolate from saline soil.</title>
        <authorList>
            <person name="Strakova D."/>
            <person name="Galisteo C."/>
            <person name="Sanchez-Porro C."/>
            <person name="Ventosa A."/>
        </authorList>
    </citation>
    <scope>NUCLEOTIDE SEQUENCE [LARGE SCALE GENOMIC DNA]</scope>
    <source>
        <strain evidence="2 3">S3CR25-11</strain>
    </source>
</reference>
<gene>
    <name evidence="2" type="ORF">NDI86_01095</name>
</gene>
<protein>
    <submittedName>
        <fullName evidence="2">Uncharacterized protein</fullName>
    </submittedName>
</protein>
<accession>A0ABU2FIX9</accession>
<dbReference type="EMBL" id="JAMQOS010000001">
    <property type="protein sequence ID" value="MDS0280698.1"/>
    <property type="molecule type" value="Genomic_DNA"/>
</dbReference>
<dbReference type="Proteomes" id="UP001268864">
    <property type="component" value="Unassembled WGS sequence"/>
</dbReference>
<keyword evidence="1" id="KW-0472">Membrane</keyword>
<name>A0ABU2FIX9_9EURY</name>
<evidence type="ECO:0000313" key="3">
    <source>
        <dbReference type="Proteomes" id="UP001268864"/>
    </source>
</evidence>
<evidence type="ECO:0000256" key="1">
    <source>
        <dbReference type="SAM" id="Phobius"/>
    </source>
</evidence>
<keyword evidence="3" id="KW-1185">Reference proteome</keyword>
<sequence>MEIPLTSPGPDAAHAFRLGLRAGAVVGIAGIMALYYFGVIELLFAGYALLVLFPVYLVFVAVVLSVWLGYDKDATALRPVYRRN</sequence>
<feature type="transmembrane region" description="Helical" evidence="1">
    <location>
        <begin position="44"/>
        <end position="68"/>
    </location>
</feature>
<proteinExistence type="predicted"/>
<dbReference type="RefSeq" id="WP_310898544.1">
    <property type="nucleotide sequence ID" value="NZ_JAMQOS010000001.1"/>
</dbReference>
<keyword evidence="1" id="KW-0812">Transmembrane</keyword>